<feature type="chain" id="PRO_5043317608" description="Peptidase A1 domain-containing protein" evidence="7">
    <location>
        <begin position="29"/>
        <end position="485"/>
    </location>
</feature>
<dbReference type="InterPro" id="IPR001969">
    <property type="entry name" value="Aspartic_peptidase_AS"/>
</dbReference>
<evidence type="ECO:0000256" key="3">
    <source>
        <dbReference type="ARBA" id="ARBA00022750"/>
    </source>
</evidence>
<dbReference type="InterPro" id="IPR021109">
    <property type="entry name" value="Peptidase_aspartic_dom_sf"/>
</dbReference>
<feature type="domain" description="Peptidase A1" evidence="8">
    <location>
        <begin position="94"/>
        <end position="418"/>
    </location>
</feature>
<dbReference type="CDD" id="cd05471">
    <property type="entry name" value="pepsin_like"/>
    <property type="match status" value="1"/>
</dbReference>
<dbReference type="Gene3D" id="2.40.70.10">
    <property type="entry name" value="Acid Proteases"/>
    <property type="match status" value="2"/>
</dbReference>
<evidence type="ECO:0000256" key="1">
    <source>
        <dbReference type="ARBA" id="ARBA00007447"/>
    </source>
</evidence>
<organism evidence="9 10">
    <name type="scientific">Cerrena zonata</name>
    <dbReference type="NCBI Taxonomy" id="2478898"/>
    <lineage>
        <taxon>Eukaryota</taxon>
        <taxon>Fungi</taxon>
        <taxon>Dikarya</taxon>
        <taxon>Basidiomycota</taxon>
        <taxon>Agaricomycotina</taxon>
        <taxon>Agaricomycetes</taxon>
        <taxon>Polyporales</taxon>
        <taxon>Cerrenaceae</taxon>
        <taxon>Cerrena</taxon>
    </lineage>
</organism>
<name>A0AAW0FYT0_9APHY</name>
<feature type="active site" evidence="5">
    <location>
        <position position="112"/>
    </location>
</feature>
<dbReference type="GO" id="GO:0006508">
    <property type="term" value="P:proteolysis"/>
    <property type="evidence" value="ECO:0007669"/>
    <property type="project" value="UniProtKB-KW"/>
</dbReference>
<evidence type="ECO:0000259" key="8">
    <source>
        <dbReference type="PROSITE" id="PS51767"/>
    </source>
</evidence>
<comment type="caution">
    <text evidence="9">The sequence shown here is derived from an EMBL/GenBank/DDBJ whole genome shotgun (WGS) entry which is preliminary data.</text>
</comment>
<evidence type="ECO:0000256" key="5">
    <source>
        <dbReference type="PIRSR" id="PIRSR601461-1"/>
    </source>
</evidence>
<protein>
    <recommendedName>
        <fullName evidence="8">Peptidase A1 domain-containing protein</fullName>
    </recommendedName>
</protein>
<evidence type="ECO:0000256" key="7">
    <source>
        <dbReference type="SAM" id="SignalP"/>
    </source>
</evidence>
<dbReference type="GO" id="GO:0004190">
    <property type="term" value="F:aspartic-type endopeptidase activity"/>
    <property type="evidence" value="ECO:0007669"/>
    <property type="project" value="UniProtKB-KW"/>
</dbReference>
<accession>A0AAW0FYT0</accession>
<gene>
    <name evidence="9" type="ORF">QCA50_013611</name>
</gene>
<keyword evidence="7" id="KW-0732">Signal</keyword>
<feature type="active site" evidence="5">
    <location>
        <position position="304"/>
    </location>
</feature>
<proteinExistence type="inferred from homology"/>
<dbReference type="Proteomes" id="UP001385951">
    <property type="component" value="Unassembled WGS sequence"/>
</dbReference>
<dbReference type="AlphaFoldDB" id="A0AAW0FYT0"/>
<dbReference type="PRINTS" id="PR00792">
    <property type="entry name" value="PEPSIN"/>
</dbReference>
<keyword evidence="4 6" id="KW-0378">Hydrolase</keyword>
<dbReference type="PANTHER" id="PTHR47966:SF6">
    <property type="entry name" value="PEPTIDASE A1 DOMAIN-CONTAINING PROTEIN"/>
    <property type="match status" value="1"/>
</dbReference>
<evidence type="ECO:0000256" key="6">
    <source>
        <dbReference type="RuleBase" id="RU000454"/>
    </source>
</evidence>
<dbReference type="PANTHER" id="PTHR47966">
    <property type="entry name" value="BETA-SITE APP-CLEAVING ENZYME, ISOFORM A-RELATED"/>
    <property type="match status" value="1"/>
</dbReference>
<evidence type="ECO:0000313" key="10">
    <source>
        <dbReference type="Proteomes" id="UP001385951"/>
    </source>
</evidence>
<dbReference type="PROSITE" id="PS00141">
    <property type="entry name" value="ASP_PROTEASE"/>
    <property type="match status" value="1"/>
</dbReference>
<keyword evidence="2 6" id="KW-0645">Protease</keyword>
<evidence type="ECO:0000313" key="9">
    <source>
        <dbReference type="EMBL" id="KAK7683349.1"/>
    </source>
</evidence>
<feature type="signal peptide" evidence="7">
    <location>
        <begin position="1"/>
        <end position="28"/>
    </location>
</feature>
<keyword evidence="10" id="KW-1185">Reference proteome</keyword>
<comment type="similarity">
    <text evidence="1 6">Belongs to the peptidase A1 family.</text>
</comment>
<dbReference type="FunFam" id="2.40.70.10:FF:000115">
    <property type="entry name" value="Lysosomal aspartic protease"/>
    <property type="match status" value="1"/>
</dbReference>
<dbReference type="EMBL" id="JASBNA010000031">
    <property type="protein sequence ID" value="KAK7683349.1"/>
    <property type="molecule type" value="Genomic_DNA"/>
</dbReference>
<keyword evidence="3 6" id="KW-0064">Aspartyl protease</keyword>
<dbReference type="InterPro" id="IPR001461">
    <property type="entry name" value="Aspartic_peptidase_A1"/>
</dbReference>
<dbReference type="Pfam" id="PF00026">
    <property type="entry name" value="Asp"/>
    <property type="match status" value="1"/>
</dbReference>
<dbReference type="PROSITE" id="PS51767">
    <property type="entry name" value="PEPTIDASE_A1"/>
    <property type="match status" value="1"/>
</dbReference>
<dbReference type="InterPro" id="IPR034164">
    <property type="entry name" value="Pepsin-like_dom"/>
</dbReference>
<evidence type="ECO:0000256" key="4">
    <source>
        <dbReference type="ARBA" id="ARBA00022801"/>
    </source>
</evidence>
<dbReference type="SUPFAM" id="SSF50630">
    <property type="entry name" value="Acid proteases"/>
    <property type="match status" value="1"/>
</dbReference>
<reference evidence="9 10" key="1">
    <citation type="submission" date="2022-09" db="EMBL/GenBank/DDBJ databases">
        <authorList>
            <person name="Palmer J.M."/>
        </authorList>
    </citation>
    <scope>NUCLEOTIDE SEQUENCE [LARGE SCALE GENOMIC DNA]</scope>
    <source>
        <strain evidence="9 10">DSM 7382</strain>
    </source>
</reference>
<evidence type="ECO:0000256" key="2">
    <source>
        <dbReference type="ARBA" id="ARBA00022670"/>
    </source>
</evidence>
<dbReference type="InterPro" id="IPR033121">
    <property type="entry name" value="PEPTIDASE_A1"/>
</dbReference>
<sequence>MLPFNSLPSSLILTLLISLDSLGGLSYGAPNPIAQPLSIPLVRRSQKPRDITELGTWAKKQRLALEAKYGIGQTSDKRSSGMNLLTNQNADSSYFGSLAVGTPPISYDVILDTGSADFWLAGSNSSSIPTGIPTFDTSASSSFVDLKTSFSIRYGSGAAAGTLGSDVVQMAGFEVSNQTFAVVSEVSTNMLTTPVSGILGLGWDTIAASGVKPFWQVLAETDGLLDEPVMAFQLTQYIDDSSARSSEPGGTFTFGAVNSSLYTGDIDYQDIPDGSAGYWILQLKTLNVQGQSLTLSGTSYAAIDTGTTLVGGPSSMIASLYSQIPGSAAATGEYDGYYTYPCSTEVSISLGFGSSSNTWSIDPSVFKLAQLSQDSCLGAFFELSSSGSSTPEWIVGDTFLKNVYSVFRASNPPAVGFANLSSIALAMNGADGSLPTPTIGSVVAATATGAGSDRAQSSGSRTGGSVPIQGLFILVASCLLGVLLQ</sequence>